<evidence type="ECO:0000256" key="2">
    <source>
        <dbReference type="SAM" id="Phobius"/>
    </source>
</evidence>
<sequence length="759" mass="84132">MARVCRVADSSSVPSNAAREENEEVKLSGLLHRDDYTKGGIPLVEKIRFFALQLSLSVSLVRKTSAPYPLLSISPLFGPAQKEPKPLPFPSSPLQGCKKKIMRNIVVTSFLIKDAHKCCETKCDETRIAIKILIEIVNFACSSKSLRIWHERLSNSNWLRVLDAIDVILNGIVEVKAHVKERGLEDVDLISIVKHKSIIPFRIRHTRASGDRIGDEVGRKLSIGGVEEGGEGVLTSFLYESSPYSSLIIPWRLVAAGDEFKIKPRLAPSKLPQLLIEASSRLEVAMFLKLCSPVHSYELNVAWVNIESFSFAVPNMVRNPREREFGREREDLVRGSSCGVHEGCSKQGSESSSPLVVFHRVGVLWERIVDKKIRGSLPASEGSKRTLGSLPHRVVERRFLYRLLRLAVGAKGETLWFSAIPGGEAPGSGRRYDESKELEDEESREAKDRRVSHSKSLASVLGLESGKLHIIHFHTEIFQSTKGPYFRILLFLPYPACDSQLQLLPVASGKEECHTPVNYEPIKAVSNLGMAIANTSRIALPYKLPTSSPNLKAVTELSRIILITHKAQEGHIHGKGGIMATATQMFSGNVKKFRHRALKADGGGMDDRPDQDPMVPSSQAIVVPGFDAIGEHTGSGHNHNIMVPFGGDHLVQRAPSHNRLSCSAIWRPKLPADCRALLVALCIWIVVHQRIFCFHRSLLELAFTAFFIHLAVVLVLTIHPLLLQARFAFNSLSFDCPNKVQVLSSVHPKFRQPPGVSPV</sequence>
<dbReference type="Proteomes" id="UP000775213">
    <property type="component" value="Unassembled WGS sequence"/>
</dbReference>
<organism evidence="3 4">
    <name type="scientific">Dendrobium chrysotoxum</name>
    <name type="common">Orchid</name>
    <dbReference type="NCBI Taxonomy" id="161865"/>
    <lineage>
        <taxon>Eukaryota</taxon>
        <taxon>Viridiplantae</taxon>
        <taxon>Streptophyta</taxon>
        <taxon>Embryophyta</taxon>
        <taxon>Tracheophyta</taxon>
        <taxon>Spermatophyta</taxon>
        <taxon>Magnoliopsida</taxon>
        <taxon>Liliopsida</taxon>
        <taxon>Asparagales</taxon>
        <taxon>Orchidaceae</taxon>
        <taxon>Epidendroideae</taxon>
        <taxon>Malaxideae</taxon>
        <taxon>Dendrobiinae</taxon>
        <taxon>Dendrobium</taxon>
    </lineage>
</organism>
<feature type="transmembrane region" description="Helical" evidence="2">
    <location>
        <begin position="701"/>
        <end position="722"/>
    </location>
</feature>
<dbReference type="EMBL" id="JAGFBR010000008">
    <property type="protein sequence ID" value="KAH0463610.1"/>
    <property type="molecule type" value="Genomic_DNA"/>
</dbReference>
<proteinExistence type="predicted"/>
<evidence type="ECO:0000256" key="1">
    <source>
        <dbReference type="SAM" id="MobiDB-lite"/>
    </source>
</evidence>
<keyword evidence="2" id="KW-1133">Transmembrane helix</keyword>
<evidence type="ECO:0000313" key="3">
    <source>
        <dbReference type="EMBL" id="KAH0463610.1"/>
    </source>
</evidence>
<reference evidence="3 4" key="1">
    <citation type="journal article" date="2021" name="Hortic Res">
        <title>Chromosome-scale assembly of the Dendrobium chrysotoxum genome enhances the understanding of orchid evolution.</title>
        <authorList>
            <person name="Zhang Y."/>
            <person name="Zhang G.Q."/>
            <person name="Zhang D."/>
            <person name="Liu X.D."/>
            <person name="Xu X.Y."/>
            <person name="Sun W.H."/>
            <person name="Yu X."/>
            <person name="Zhu X."/>
            <person name="Wang Z.W."/>
            <person name="Zhao X."/>
            <person name="Zhong W.Y."/>
            <person name="Chen H."/>
            <person name="Yin W.L."/>
            <person name="Huang T."/>
            <person name="Niu S.C."/>
            <person name="Liu Z.J."/>
        </authorList>
    </citation>
    <scope>NUCLEOTIDE SEQUENCE [LARGE SCALE GENOMIC DNA]</scope>
    <source>
        <strain evidence="3">Lindl</strain>
    </source>
</reference>
<feature type="region of interest" description="Disordered" evidence="1">
    <location>
        <begin position="426"/>
        <end position="451"/>
    </location>
</feature>
<evidence type="ECO:0000313" key="4">
    <source>
        <dbReference type="Proteomes" id="UP000775213"/>
    </source>
</evidence>
<dbReference type="AlphaFoldDB" id="A0AAV7H7X4"/>
<keyword evidence="2" id="KW-0472">Membrane</keyword>
<name>A0AAV7H7X4_DENCH</name>
<keyword evidence="2" id="KW-0812">Transmembrane</keyword>
<keyword evidence="4" id="KW-1185">Reference proteome</keyword>
<protein>
    <submittedName>
        <fullName evidence="3">Uncharacterized protein</fullName>
    </submittedName>
</protein>
<accession>A0AAV7H7X4</accession>
<gene>
    <name evidence="3" type="ORF">IEQ34_008192</name>
</gene>
<comment type="caution">
    <text evidence="3">The sequence shown here is derived from an EMBL/GenBank/DDBJ whole genome shotgun (WGS) entry which is preliminary data.</text>
</comment>